<dbReference type="PANTHER" id="PTHR10920:SF18">
    <property type="entry name" value="RRNA METHYLTRANSFERASE 2, MITOCHONDRIAL"/>
    <property type="match status" value="1"/>
</dbReference>
<feature type="domain" description="Ribosomal RNA methyltransferase FtsJ" evidence="7">
    <location>
        <begin position="97"/>
        <end position="245"/>
    </location>
</feature>
<dbReference type="InterPro" id="IPR029063">
    <property type="entry name" value="SAM-dependent_MTases_sf"/>
</dbReference>
<evidence type="ECO:0000256" key="3">
    <source>
        <dbReference type="ARBA" id="ARBA00022603"/>
    </source>
</evidence>
<dbReference type="GO" id="GO:0008650">
    <property type="term" value="F:rRNA (uridine-2'-O-)-methyltransferase activity"/>
    <property type="evidence" value="ECO:0007669"/>
    <property type="project" value="TreeGrafter"/>
</dbReference>
<comment type="similarity">
    <text evidence="1">Belongs to the class I-like SAM-binding methyltransferase superfamily. RNA methyltransferase RlmE family.</text>
</comment>
<keyword evidence="4" id="KW-0808">Transferase</keyword>
<dbReference type="EMBL" id="KB445799">
    <property type="protein sequence ID" value="EMD35872.1"/>
    <property type="molecule type" value="Genomic_DNA"/>
</dbReference>
<evidence type="ECO:0000313" key="8">
    <source>
        <dbReference type="EMBL" id="EMD35872.1"/>
    </source>
</evidence>
<reference evidence="8 9" key="1">
    <citation type="journal article" date="2012" name="Proc. Natl. Acad. Sci. U.S.A.">
        <title>Comparative genomics of Ceriporiopsis subvermispora and Phanerochaete chrysosporium provide insight into selective ligninolysis.</title>
        <authorList>
            <person name="Fernandez-Fueyo E."/>
            <person name="Ruiz-Duenas F.J."/>
            <person name="Ferreira P."/>
            <person name="Floudas D."/>
            <person name="Hibbett D.S."/>
            <person name="Canessa P."/>
            <person name="Larrondo L.F."/>
            <person name="James T.Y."/>
            <person name="Seelenfreund D."/>
            <person name="Lobos S."/>
            <person name="Polanco R."/>
            <person name="Tello M."/>
            <person name="Honda Y."/>
            <person name="Watanabe T."/>
            <person name="Watanabe T."/>
            <person name="Ryu J.S."/>
            <person name="Kubicek C.P."/>
            <person name="Schmoll M."/>
            <person name="Gaskell J."/>
            <person name="Hammel K.E."/>
            <person name="St John F.J."/>
            <person name="Vanden Wymelenberg A."/>
            <person name="Sabat G."/>
            <person name="Splinter BonDurant S."/>
            <person name="Syed K."/>
            <person name="Yadav J.S."/>
            <person name="Doddapaneni H."/>
            <person name="Subramanian V."/>
            <person name="Lavin J.L."/>
            <person name="Oguiza J.A."/>
            <person name="Perez G."/>
            <person name="Pisabarro A.G."/>
            <person name="Ramirez L."/>
            <person name="Santoyo F."/>
            <person name="Master E."/>
            <person name="Coutinho P.M."/>
            <person name="Henrissat B."/>
            <person name="Lombard V."/>
            <person name="Magnuson J.K."/>
            <person name="Kuees U."/>
            <person name="Hori C."/>
            <person name="Igarashi K."/>
            <person name="Samejima M."/>
            <person name="Held B.W."/>
            <person name="Barry K.W."/>
            <person name="LaButti K.M."/>
            <person name="Lapidus A."/>
            <person name="Lindquist E.A."/>
            <person name="Lucas S.M."/>
            <person name="Riley R."/>
            <person name="Salamov A.A."/>
            <person name="Hoffmeister D."/>
            <person name="Schwenk D."/>
            <person name="Hadar Y."/>
            <person name="Yarden O."/>
            <person name="de Vries R.P."/>
            <person name="Wiebenga A."/>
            <person name="Stenlid J."/>
            <person name="Eastwood D."/>
            <person name="Grigoriev I.V."/>
            <person name="Berka R.M."/>
            <person name="Blanchette R.A."/>
            <person name="Kersten P."/>
            <person name="Martinez A.T."/>
            <person name="Vicuna R."/>
            <person name="Cullen D."/>
        </authorList>
    </citation>
    <scope>NUCLEOTIDE SEQUENCE [LARGE SCALE GENOMIC DNA]</scope>
    <source>
        <strain evidence="8 9">B</strain>
    </source>
</reference>
<keyword evidence="5" id="KW-0949">S-adenosyl-L-methionine</keyword>
<organism evidence="8 9">
    <name type="scientific">Ceriporiopsis subvermispora (strain B)</name>
    <name type="common">White-rot fungus</name>
    <name type="synonym">Gelatoporia subvermispora</name>
    <dbReference type="NCBI Taxonomy" id="914234"/>
    <lineage>
        <taxon>Eukaryota</taxon>
        <taxon>Fungi</taxon>
        <taxon>Dikarya</taxon>
        <taxon>Basidiomycota</taxon>
        <taxon>Agaricomycotina</taxon>
        <taxon>Agaricomycetes</taxon>
        <taxon>Polyporales</taxon>
        <taxon>Gelatoporiaceae</taxon>
        <taxon>Gelatoporia</taxon>
    </lineage>
</organism>
<dbReference type="GO" id="GO:0005739">
    <property type="term" value="C:mitochondrion"/>
    <property type="evidence" value="ECO:0007669"/>
    <property type="project" value="TreeGrafter"/>
</dbReference>
<evidence type="ECO:0000256" key="4">
    <source>
        <dbReference type="ARBA" id="ARBA00022679"/>
    </source>
</evidence>
<dbReference type="Proteomes" id="UP000016930">
    <property type="component" value="Unassembled WGS sequence"/>
</dbReference>
<dbReference type="Gene3D" id="3.40.50.150">
    <property type="entry name" value="Vaccinia Virus protein VP39"/>
    <property type="match status" value="1"/>
</dbReference>
<dbReference type="STRING" id="914234.M2RBU4"/>
<dbReference type="HOGENOM" id="CLU_009422_4_0_1"/>
<keyword evidence="2" id="KW-0698">rRNA processing</keyword>
<gene>
    <name evidence="8" type="ORF">CERSUDRAFT_124476</name>
</gene>
<evidence type="ECO:0000256" key="2">
    <source>
        <dbReference type="ARBA" id="ARBA00022552"/>
    </source>
</evidence>
<evidence type="ECO:0000259" key="7">
    <source>
        <dbReference type="Pfam" id="PF01728"/>
    </source>
</evidence>
<dbReference type="PANTHER" id="PTHR10920">
    <property type="entry name" value="RIBOSOMAL RNA METHYLTRANSFERASE"/>
    <property type="match status" value="1"/>
</dbReference>
<name>M2RBU4_CERS8</name>
<dbReference type="AlphaFoldDB" id="M2RBU4"/>
<keyword evidence="9" id="KW-1185">Reference proteome</keyword>
<proteinExistence type="inferred from homology"/>
<dbReference type="InterPro" id="IPR002877">
    <property type="entry name" value="RNA_MeTrfase_FtsJ_dom"/>
</dbReference>
<sequence length="253" mass="27947">MEIDSQYHIFNHKDVRTVVDLGAAPGAWSQVVAAKFGWLGENDGALTSQKKPNTSTSTEATGYGITNDVSERWIKDDDVKPEILDPLADLEDGEVPRQRGRGTIIALDLLRMLPIPGVISIQQNFLHEKAISYLDTLLKDQRGSDGKAEVILSDMAANVTGSRAHDVGACLEIAEAVFNFTKTHLRTANSIGRRRGGVLVMKYFAHPLMAQFCKEILEPNFNHVHINKPRASRPESAECYWICMGWKGLDACA</sequence>
<accession>M2RBU4</accession>
<evidence type="ECO:0000256" key="6">
    <source>
        <dbReference type="ARBA" id="ARBA00041184"/>
    </source>
</evidence>
<dbReference type="OrthoDB" id="20105at2759"/>
<evidence type="ECO:0000256" key="5">
    <source>
        <dbReference type="ARBA" id="ARBA00022691"/>
    </source>
</evidence>
<dbReference type="Pfam" id="PF01728">
    <property type="entry name" value="FtsJ"/>
    <property type="match status" value="2"/>
</dbReference>
<evidence type="ECO:0000313" key="9">
    <source>
        <dbReference type="Proteomes" id="UP000016930"/>
    </source>
</evidence>
<keyword evidence="3" id="KW-0489">Methyltransferase</keyword>
<feature type="domain" description="Ribosomal RNA methyltransferase FtsJ" evidence="7">
    <location>
        <begin position="2"/>
        <end position="36"/>
    </location>
</feature>
<dbReference type="InterPro" id="IPR050082">
    <property type="entry name" value="RNA_methyltr_RlmE"/>
</dbReference>
<evidence type="ECO:0000256" key="1">
    <source>
        <dbReference type="ARBA" id="ARBA00009258"/>
    </source>
</evidence>
<protein>
    <recommendedName>
        <fullName evidence="6">rRNA methyltransferase 2, mitochondrial</fullName>
    </recommendedName>
</protein>
<dbReference type="SUPFAM" id="SSF53335">
    <property type="entry name" value="S-adenosyl-L-methionine-dependent methyltransferases"/>
    <property type="match status" value="1"/>
</dbReference>